<name>A0A0A9CG80_ARUDO</name>
<dbReference type="EMBL" id="GBRH01225495">
    <property type="protein sequence ID" value="JAD72400.1"/>
    <property type="molecule type" value="Transcribed_RNA"/>
</dbReference>
<proteinExistence type="predicted"/>
<reference evidence="1" key="1">
    <citation type="submission" date="2014-09" db="EMBL/GenBank/DDBJ databases">
        <authorList>
            <person name="Magalhaes I.L.F."/>
            <person name="Oliveira U."/>
            <person name="Santos F.R."/>
            <person name="Vidigal T.H.D.A."/>
            <person name="Brescovit A.D."/>
            <person name="Santos A.J."/>
        </authorList>
    </citation>
    <scope>NUCLEOTIDE SEQUENCE</scope>
    <source>
        <tissue evidence="1">Shoot tissue taken approximately 20 cm above the soil surface</tissue>
    </source>
</reference>
<reference evidence="1" key="2">
    <citation type="journal article" date="2015" name="Data Brief">
        <title>Shoot transcriptome of the giant reed, Arundo donax.</title>
        <authorList>
            <person name="Barrero R.A."/>
            <person name="Guerrero F.D."/>
            <person name="Moolhuijzen P."/>
            <person name="Goolsby J.A."/>
            <person name="Tidwell J."/>
            <person name="Bellgard S.E."/>
            <person name="Bellgard M.I."/>
        </authorList>
    </citation>
    <scope>NUCLEOTIDE SEQUENCE</scope>
    <source>
        <tissue evidence="1">Shoot tissue taken approximately 20 cm above the soil surface</tissue>
    </source>
</reference>
<protein>
    <submittedName>
        <fullName evidence="1">Uncharacterized protein</fullName>
    </submittedName>
</protein>
<dbReference type="AlphaFoldDB" id="A0A0A9CG80"/>
<evidence type="ECO:0000313" key="1">
    <source>
        <dbReference type="EMBL" id="JAD72400.1"/>
    </source>
</evidence>
<accession>A0A0A9CG80</accession>
<organism evidence="1">
    <name type="scientific">Arundo donax</name>
    <name type="common">Giant reed</name>
    <name type="synonym">Donax arundinaceus</name>
    <dbReference type="NCBI Taxonomy" id="35708"/>
    <lineage>
        <taxon>Eukaryota</taxon>
        <taxon>Viridiplantae</taxon>
        <taxon>Streptophyta</taxon>
        <taxon>Embryophyta</taxon>
        <taxon>Tracheophyta</taxon>
        <taxon>Spermatophyta</taxon>
        <taxon>Magnoliopsida</taxon>
        <taxon>Liliopsida</taxon>
        <taxon>Poales</taxon>
        <taxon>Poaceae</taxon>
        <taxon>PACMAD clade</taxon>
        <taxon>Arundinoideae</taxon>
        <taxon>Arundineae</taxon>
        <taxon>Arundo</taxon>
    </lineage>
</organism>
<sequence length="45" mass="5510">MRAVRCNQQNTHQVNRWYHNCRKMRDRERRARPRIAPGDCGVLFI</sequence>